<feature type="region of interest" description="Disordered" evidence="1">
    <location>
        <begin position="192"/>
        <end position="365"/>
    </location>
</feature>
<feature type="compositionally biased region" description="Polar residues" evidence="1">
    <location>
        <begin position="166"/>
        <end position="176"/>
    </location>
</feature>
<name>A0ABR4CN17_9HELO</name>
<feature type="domain" description="Stc1" evidence="2">
    <location>
        <begin position="22"/>
        <end position="99"/>
    </location>
</feature>
<dbReference type="Gene3D" id="3.30.60.210">
    <property type="entry name" value="Stc1 domain"/>
    <property type="match status" value="1"/>
</dbReference>
<feature type="region of interest" description="Disordered" evidence="1">
    <location>
        <begin position="88"/>
        <end position="177"/>
    </location>
</feature>
<feature type="compositionally biased region" description="Acidic residues" evidence="1">
    <location>
        <begin position="115"/>
        <end position="126"/>
    </location>
</feature>
<feature type="compositionally biased region" description="Polar residues" evidence="1">
    <location>
        <begin position="192"/>
        <end position="201"/>
    </location>
</feature>
<dbReference type="EMBL" id="JAZHXI010000005">
    <property type="protein sequence ID" value="KAL2071394.1"/>
    <property type="molecule type" value="Genomic_DNA"/>
</dbReference>
<feature type="compositionally biased region" description="Low complexity" evidence="1">
    <location>
        <begin position="327"/>
        <end position="350"/>
    </location>
</feature>
<reference evidence="3 4" key="1">
    <citation type="journal article" date="2024" name="Commun. Biol.">
        <title>Comparative genomic analysis of thermophilic fungi reveals convergent evolutionary adaptations and gene losses.</title>
        <authorList>
            <person name="Steindorff A.S."/>
            <person name="Aguilar-Pontes M.V."/>
            <person name="Robinson A.J."/>
            <person name="Andreopoulos B."/>
            <person name="LaButti K."/>
            <person name="Kuo A."/>
            <person name="Mondo S."/>
            <person name="Riley R."/>
            <person name="Otillar R."/>
            <person name="Haridas S."/>
            <person name="Lipzen A."/>
            <person name="Grimwood J."/>
            <person name="Schmutz J."/>
            <person name="Clum A."/>
            <person name="Reid I.D."/>
            <person name="Moisan M.C."/>
            <person name="Butler G."/>
            <person name="Nguyen T.T.M."/>
            <person name="Dewar K."/>
            <person name="Conant G."/>
            <person name="Drula E."/>
            <person name="Henrissat B."/>
            <person name="Hansel C."/>
            <person name="Singer S."/>
            <person name="Hutchinson M.I."/>
            <person name="de Vries R.P."/>
            <person name="Natvig D.O."/>
            <person name="Powell A.J."/>
            <person name="Tsang A."/>
            <person name="Grigoriev I.V."/>
        </authorList>
    </citation>
    <scope>NUCLEOTIDE SEQUENCE [LARGE SCALE GENOMIC DNA]</scope>
    <source>
        <strain evidence="3 4">CBS 494.80</strain>
    </source>
</reference>
<sequence length="365" mass="38407">MSSSYNFTSAQKKNVQLLDKYRCRVCEKWKEPSSFSNNELEKFTSKAVRGSALNGVNAKLRCRGCSGGAVTEKQCEGPCKQWKDLQQFSKSSRSSGGNQLSQEPGVVTTAPPTGDDGEGDDSDDGDWNGTYSDPEAGESGSDYEDYSRPATSVTTHVPAPAPGIRQPSTVGSSSVGPRQHILVPYNALTSMSINDTSNAGTGHTMDTAKISAPTMSGARIPSGSAVPSGSGIGARHIPSQAQSETSSVSNPYENSSVNQGPVWGALDARRRPGGTAAPVKFSAWDNEGQKHSQAKPMTTSSSSTATAPVSSVPRTSNFNWERPVGSRQPAQNATPANAAPAATTPRPTQTFYQPSEDGSEDLYGM</sequence>
<feature type="compositionally biased region" description="Polar residues" evidence="1">
    <location>
        <begin position="88"/>
        <end position="102"/>
    </location>
</feature>
<comment type="caution">
    <text evidence="3">The sequence shown here is derived from an EMBL/GenBank/DDBJ whole genome shotgun (WGS) entry which is preliminary data.</text>
</comment>
<organism evidence="3 4">
    <name type="scientific">Oculimacula yallundae</name>
    <dbReference type="NCBI Taxonomy" id="86028"/>
    <lineage>
        <taxon>Eukaryota</taxon>
        <taxon>Fungi</taxon>
        <taxon>Dikarya</taxon>
        <taxon>Ascomycota</taxon>
        <taxon>Pezizomycotina</taxon>
        <taxon>Leotiomycetes</taxon>
        <taxon>Helotiales</taxon>
        <taxon>Ploettnerulaceae</taxon>
        <taxon>Oculimacula</taxon>
    </lineage>
</organism>
<dbReference type="Pfam" id="PF12898">
    <property type="entry name" value="Stc1"/>
    <property type="match status" value="1"/>
</dbReference>
<dbReference type="InterPro" id="IPR043069">
    <property type="entry name" value="Stc1_sf"/>
</dbReference>
<evidence type="ECO:0000313" key="3">
    <source>
        <dbReference type="EMBL" id="KAL2071394.1"/>
    </source>
</evidence>
<evidence type="ECO:0000313" key="4">
    <source>
        <dbReference type="Proteomes" id="UP001595075"/>
    </source>
</evidence>
<evidence type="ECO:0000256" key="1">
    <source>
        <dbReference type="SAM" id="MobiDB-lite"/>
    </source>
</evidence>
<keyword evidence="4" id="KW-1185">Reference proteome</keyword>
<proteinExistence type="predicted"/>
<gene>
    <name evidence="3" type="ORF">VTL71DRAFT_12629</name>
</gene>
<feature type="compositionally biased region" description="Polar residues" evidence="1">
    <location>
        <begin position="239"/>
        <end position="259"/>
    </location>
</feature>
<accession>A0ABR4CN17</accession>
<dbReference type="Proteomes" id="UP001595075">
    <property type="component" value="Unassembled WGS sequence"/>
</dbReference>
<protein>
    <recommendedName>
        <fullName evidence="2">Stc1 domain-containing protein</fullName>
    </recommendedName>
</protein>
<dbReference type="InterPro" id="IPR024630">
    <property type="entry name" value="Stc1"/>
</dbReference>
<evidence type="ECO:0000259" key="2">
    <source>
        <dbReference type="Pfam" id="PF12898"/>
    </source>
</evidence>
<feature type="compositionally biased region" description="Low complexity" evidence="1">
    <location>
        <begin position="298"/>
        <end position="313"/>
    </location>
</feature>